<evidence type="ECO:0000256" key="5">
    <source>
        <dbReference type="ARBA" id="ARBA00022989"/>
    </source>
</evidence>
<name>A0A1H4YMB3_9NOCA</name>
<dbReference type="InterPro" id="IPR045621">
    <property type="entry name" value="BPD_transp_1_N"/>
</dbReference>
<dbReference type="GO" id="GO:0055085">
    <property type="term" value="P:transmembrane transport"/>
    <property type="evidence" value="ECO:0007669"/>
    <property type="project" value="InterPro"/>
</dbReference>
<evidence type="ECO:0000256" key="1">
    <source>
        <dbReference type="ARBA" id="ARBA00004651"/>
    </source>
</evidence>
<dbReference type="GO" id="GO:0005886">
    <property type="term" value="C:plasma membrane"/>
    <property type="evidence" value="ECO:0007669"/>
    <property type="project" value="UniProtKB-SubCell"/>
</dbReference>
<keyword evidence="4 7" id="KW-0812">Transmembrane</keyword>
<dbReference type="Proteomes" id="UP000183561">
    <property type="component" value="Unassembled WGS sequence"/>
</dbReference>
<evidence type="ECO:0000256" key="6">
    <source>
        <dbReference type="ARBA" id="ARBA00023136"/>
    </source>
</evidence>
<dbReference type="Pfam" id="PF19300">
    <property type="entry name" value="BPD_transp_1_N"/>
    <property type="match status" value="1"/>
</dbReference>
<comment type="subcellular location">
    <subcellularLocation>
        <location evidence="1 7">Cell membrane</location>
        <topology evidence="1 7">Multi-pass membrane protein</topology>
    </subcellularLocation>
</comment>
<comment type="similarity">
    <text evidence="7">Belongs to the binding-protein-dependent transport system permease family.</text>
</comment>
<dbReference type="PANTHER" id="PTHR43163">
    <property type="entry name" value="DIPEPTIDE TRANSPORT SYSTEM PERMEASE PROTEIN DPPB-RELATED"/>
    <property type="match status" value="1"/>
</dbReference>
<sequence length="330" mass="35102">MIRYLGLRVLQAIAVLWATFTVSFAVLFLLPSDPVSIAVDSASTGTTVDAAAVAELQARYGLDQPVWVQYWNSLSHAVRGDFGYSIATGQSVTEAIGNAVPSTLALASAALVLAVVFGAGVAFLATYTRVHWVRNLLFSLPPLGVAVPTFWVGLILLQLFSFRLKAFPAFGDQGVATLVLPAVTLALPTGAVIAQVLAASLQTTWRQPFIEAARAKGASRWQIQTRHALRLSSIPAFTIAGVLVGNLLAGSVVVETVFSRAGVGRLTQTSVMAQDIPVVQGIVVLSSLVYVLVNLAVDLLYPLIDPRIVEGRRSSERSDTVANVEEKVHV</sequence>
<organism evidence="9 10">
    <name type="scientific">Rhodococcus koreensis</name>
    <dbReference type="NCBI Taxonomy" id="99653"/>
    <lineage>
        <taxon>Bacteria</taxon>
        <taxon>Bacillati</taxon>
        <taxon>Actinomycetota</taxon>
        <taxon>Actinomycetes</taxon>
        <taxon>Mycobacteriales</taxon>
        <taxon>Nocardiaceae</taxon>
        <taxon>Rhodococcus</taxon>
    </lineage>
</organism>
<evidence type="ECO:0000313" key="9">
    <source>
        <dbReference type="EMBL" id="SED18795.1"/>
    </source>
</evidence>
<dbReference type="OrthoDB" id="9778910at2"/>
<evidence type="ECO:0000256" key="3">
    <source>
        <dbReference type="ARBA" id="ARBA00022475"/>
    </source>
</evidence>
<dbReference type="InterPro" id="IPR035906">
    <property type="entry name" value="MetI-like_sf"/>
</dbReference>
<dbReference type="InterPro" id="IPR000515">
    <property type="entry name" value="MetI-like"/>
</dbReference>
<feature type="transmembrane region" description="Helical" evidence="7">
    <location>
        <begin position="180"/>
        <end position="201"/>
    </location>
</feature>
<keyword evidence="2 7" id="KW-0813">Transport</keyword>
<keyword evidence="5 7" id="KW-1133">Transmembrane helix</keyword>
<keyword evidence="10" id="KW-1185">Reference proteome</keyword>
<reference evidence="10" key="1">
    <citation type="submission" date="2016-10" db="EMBL/GenBank/DDBJ databases">
        <authorList>
            <person name="Varghese N."/>
            <person name="Submissions S."/>
        </authorList>
    </citation>
    <scope>NUCLEOTIDE SEQUENCE [LARGE SCALE GENOMIC DNA]</scope>
    <source>
        <strain evidence="10">DSM 44498</strain>
    </source>
</reference>
<accession>A0A1H4YMB3</accession>
<dbReference type="AlphaFoldDB" id="A0A1H4YMB3"/>
<keyword evidence="6 7" id="KW-0472">Membrane</keyword>
<dbReference type="SUPFAM" id="SSF161098">
    <property type="entry name" value="MetI-like"/>
    <property type="match status" value="1"/>
</dbReference>
<evidence type="ECO:0000313" key="10">
    <source>
        <dbReference type="Proteomes" id="UP000183561"/>
    </source>
</evidence>
<dbReference type="EMBL" id="FNSV01000005">
    <property type="protein sequence ID" value="SED18795.1"/>
    <property type="molecule type" value="Genomic_DNA"/>
</dbReference>
<keyword evidence="3" id="KW-1003">Cell membrane</keyword>
<protein>
    <submittedName>
        <fullName evidence="9">Peptide/nickel transport system permease protein</fullName>
    </submittedName>
</protein>
<evidence type="ECO:0000259" key="8">
    <source>
        <dbReference type="PROSITE" id="PS50928"/>
    </source>
</evidence>
<gene>
    <name evidence="9" type="ORF">SAMN04490239_7192</name>
</gene>
<feature type="transmembrane region" description="Helical" evidence="7">
    <location>
        <begin position="12"/>
        <end position="30"/>
    </location>
</feature>
<dbReference type="RefSeq" id="WP_072947126.1">
    <property type="nucleotide sequence ID" value="NZ_FNSV01000005.1"/>
</dbReference>
<evidence type="ECO:0000256" key="4">
    <source>
        <dbReference type="ARBA" id="ARBA00022692"/>
    </source>
</evidence>
<dbReference type="PROSITE" id="PS50928">
    <property type="entry name" value="ABC_TM1"/>
    <property type="match status" value="1"/>
</dbReference>
<feature type="transmembrane region" description="Helical" evidence="7">
    <location>
        <begin position="104"/>
        <end position="124"/>
    </location>
</feature>
<proteinExistence type="inferred from homology"/>
<feature type="domain" description="ABC transmembrane type-1" evidence="8">
    <location>
        <begin position="100"/>
        <end position="301"/>
    </location>
</feature>
<dbReference type="Pfam" id="PF00528">
    <property type="entry name" value="BPD_transp_1"/>
    <property type="match status" value="1"/>
</dbReference>
<dbReference type="PANTHER" id="PTHR43163:SF6">
    <property type="entry name" value="DIPEPTIDE TRANSPORT SYSTEM PERMEASE PROTEIN DPPB-RELATED"/>
    <property type="match status" value="1"/>
</dbReference>
<evidence type="ECO:0000256" key="2">
    <source>
        <dbReference type="ARBA" id="ARBA00022448"/>
    </source>
</evidence>
<evidence type="ECO:0000256" key="7">
    <source>
        <dbReference type="RuleBase" id="RU363032"/>
    </source>
</evidence>
<feature type="transmembrane region" description="Helical" evidence="7">
    <location>
        <begin position="136"/>
        <end position="160"/>
    </location>
</feature>
<dbReference type="CDD" id="cd06261">
    <property type="entry name" value="TM_PBP2"/>
    <property type="match status" value="1"/>
</dbReference>
<dbReference type="Gene3D" id="1.10.3720.10">
    <property type="entry name" value="MetI-like"/>
    <property type="match status" value="1"/>
</dbReference>
<feature type="transmembrane region" description="Helical" evidence="7">
    <location>
        <begin position="278"/>
        <end position="304"/>
    </location>
</feature>
<feature type="transmembrane region" description="Helical" evidence="7">
    <location>
        <begin position="236"/>
        <end position="258"/>
    </location>
</feature>